<dbReference type="EC" id="2.1.1.226" evidence="4"/>
<dbReference type="SUPFAM" id="SSF53335">
    <property type="entry name" value="S-adenosyl-L-methionine-dependent methyltransferases"/>
    <property type="match status" value="1"/>
</dbReference>
<dbReference type="PROSITE" id="PS50889">
    <property type="entry name" value="S4"/>
    <property type="match status" value="1"/>
</dbReference>
<evidence type="ECO:0000256" key="2">
    <source>
        <dbReference type="ARBA" id="ARBA00029460"/>
    </source>
</evidence>
<dbReference type="InterPro" id="IPR036986">
    <property type="entry name" value="S4_RNA-bd_sf"/>
</dbReference>
<dbReference type="SUPFAM" id="SSF55174">
    <property type="entry name" value="Alpha-L RNA-binding motif"/>
    <property type="match status" value="1"/>
</dbReference>
<keyword evidence="1" id="KW-0694">RNA-binding</keyword>
<dbReference type="Gene3D" id="3.40.50.150">
    <property type="entry name" value="Vaccinia Virus protein VP39"/>
    <property type="match status" value="1"/>
</dbReference>
<keyword evidence="4" id="KW-0808">Transferase</keyword>
<dbReference type="NCBIfam" id="TIGR00478">
    <property type="entry name" value="tly"/>
    <property type="match status" value="1"/>
</dbReference>
<name>A0A645BD08_9ZZZZ</name>
<dbReference type="PIRSF" id="PIRSF005578">
    <property type="entry name" value="TlyA"/>
    <property type="match status" value="1"/>
</dbReference>
<dbReference type="PANTHER" id="PTHR32319">
    <property type="entry name" value="BACTERIAL HEMOLYSIN-LIKE PROTEIN"/>
    <property type="match status" value="1"/>
</dbReference>
<dbReference type="EMBL" id="VSSQ01018137">
    <property type="protein sequence ID" value="MPM61073.1"/>
    <property type="molecule type" value="Genomic_DNA"/>
</dbReference>
<reference evidence="4" key="1">
    <citation type="submission" date="2019-08" db="EMBL/GenBank/DDBJ databases">
        <authorList>
            <person name="Kucharzyk K."/>
            <person name="Murdoch R.W."/>
            <person name="Higgins S."/>
            <person name="Loffler F."/>
        </authorList>
    </citation>
    <scope>NUCLEOTIDE SEQUENCE</scope>
</reference>
<dbReference type="GO" id="GO:0032259">
    <property type="term" value="P:methylation"/>
    <property type="evidence" value="ECO:0007669"/>
    <property type="project" value="UniProtKB-KW"/>
</dbReference>
<dbReference type="InterPro" id="IPR002877">
    <property type="entry name" value="RNA_MeTrfase_FtsJ_dom"/>
</dbReference>
<comment type="caution">
    <text evidence="4">The sequence shown here is derived from an EMBL/GenBank/DDBJ whole genome shotgun (WGS) entry which is preliminary data.</text>
</comment>
<dbReference type="InterPro" id="IPR004538">
    <property type="entry name" value="Hemolysin_A/TlyA"/>
</dbReference>
<organism evidence="4">
    <name type="scientific">bioreactor metagenome</name>
    <dbReference type="NCBI Taxonomy" id="1076179"/>
    <lineage>
        <taxon>unclassified sequences</taxon>
        <taxon>metagenomes</taxon>
        <taxon>ecological metagenomes</taxon>
    </lineage>
</organism>
<evidence type="ECO:0000259" key="3">
    <source>
        <dbReference type="Pfam" id="PF01728"/>
    </source>
</evidence>
<dbReference type="CDD" id="cd00165">
    <property type="entry name" value="S4"/>
    <property type="match status" value="1"/>
</dbReference>
<sequence length="239" mass="25419">MAGHVIVDGDREDKPGRMVAPDAAIEVRNYEKKYVSRGGYKLERAIEAFGLDLKGAVCIDGGASTGGFTDCMLQQGAAKVYAVDVGYGQLAWSLRSDPRVVCMERTNIRYIGEEQIPEPIDFISVDVSFISLSLVMPPLIALLKEGGGVVALIKPQFEAGREKVGKKGVVRDPETHAEVIEKIIALAPTWGVAVVGLTYSPIRGPEGNIEFLIHLVKGANVGPAPDIKAVVAAAHGGLT</sequence>
<gene>
    <name evidence="4" type="primary">tlyA_17</name>
    <name evidence="4" type="ORF">SDC9_107927</name>
</gene>
<dbReference type="InterPro" id="IPR047048">
    <property type="entry name" value="TlyA"/>
</dbReference>
<dbReference type="GO" id="GO:0008168">
    <property type="term" value="F:methyltransferase activity"/>
    <property type="evidence" value="ECO:0007669"/>
    <property type="project" value="UniProtKB-KW"/>
</dbReference>
<dbReference type="InterPro" id="IPR029063">
    <property type="entry name" value="SAM-dependent_MTases_sf"/>
</dbReference>
<keyword evidence="4" id="KW-0489">Methyltransferase</keyword>
<protein>
    <submittedName>
        <fullName evidence="4">16S/23S rRNA (Cytidine-2'-O)-methyltransferase TlyA</fullName>
        <ecNumber evidence="4">2.1.1.226</ecNumber>
    </submittedName>
</protein>
<evidence type="ECO:0000313" key="4">
    <source>
        <dbReference type="EMBL" id="MPM61073.1"/>
    </source>
</evidence>
<feature type="domain" description="Ribosomal RNA methyltransferase FtsJ" evidence="3">
    <location>
        <begin position="34"/>
        <end position="215"/>
    </location>
</feature>
<accession>A0A645BD08</accession>
<proteinExistence type="inferred from homology"/>
<dbReference type="PANTHER" id="PTHR32319:SF0">
    <property type="entry name" value="BACTERIAL HEMOLYSIN-LIKE PROTEIN"/>
    <property type="match status" value="1"/>
</dbReference>
<dbReference type="AlphaFoldDB" id="A0A645BD08"/>
<evidence type="ECO:0000256" key="1">
    <source>
        <dbReference type="ARBA" id="ARBA00022884"/>
    </source>
</evidence>
<dbReference type="Gene3D" id="3.10.290.10">
    <property type="entry name" value="RNA-binding S4 domain"/>
    <property type="match status" value="1"/>
</dbReference>
<comment type="similarity">
    <text evidence="2">Belongs to the TlyA family.</text>
</comment>
<dbReference type="GO" id="GO:0003723">
    <property type="term" value="F:RNA binding"/>
    <property type="evidence" value="ECO:0007669"/>
    <property type="project" value="UniProtKB-KW"/>
</dbReference>
<dbReference type="Pfam" id="PF01728">
    <property type="entry name" value="FtsJ"/>
    <property type="match status" value="1"/>
</dbReference>